<protein>
    <recommendedName>
        <fullName evidence="2">Transposase IS4-like domain-containing protein</fullName>
    </recommendedName>
</protein>
<dbReference type="InterPro" id="IPR002559">
    <property type="entry name" value="Transposase_11"/>
</dbReference>
<evidence type="ECO:0000259" key="2">
    <source>
        <dbReference type="Pfam" id="PF01609"/>
    </source>
</evidence>
<feature type="non-terminal residue" evidence="3">
    <location>
        <position position="1"/>
    </location>
</feature>
<dbReference type="Pfam" id="PF01609">
    <property type="entry name" value="DDE_Tnp_1"/>
    <property type="match status" value="1"/>
</dbReference>
<reference evidence="3" key="1">
    <citation type="journal article" date="2014" name="Front. Microbiol.">
        <title>High frequency of phylogenetically diverse reductive dehalogenase-homologous genes in deep subseafloor sedimentary metagenomes.</title>
        <authorList>
            <person name="Kawai M."/>
            <person name="Futagami T."/>
            <person name="Toyoda A."/>
            <person name="Takaki Y."/>
            <person name="Nishi S."/>
            <person name="Hori S."/>
            <person name="Arai W."/>
            <person name="Tsubouchi T."/>
            <person name="Morono Y."/>
            <person name="Uchiyama I."/>
            <person name="Ito T."/>
            <person name="Fujiyama A."/>
            <person name="Inagaki F."/>
            <person name="Takami H."/>
        </authorList>
    </citation>
    <scope>NUCLEOTIDE SEQUENCE</scope>
    <source>
        <strain evidence="3">Expedition CK06-06</strain>
    </source>
</reference>
<dbReference type="AlphaFoldDB" id="X1JBF8"/>
<sequence length="208" mass="23519">RKPKDPSDKPESKSQRNFTDPDSRIMKDGASKSFEQAYNCQAAVDETAQVIVATDVTQEPNDKQQVKPLVEGLKENMNGSKPKKISADPGYYSENNVDYLADEKIEAFVATGRHKHGDPPPLTPRGRIPKNATTKERMARKLRTAKGRATYSKRKQIVEPVFGQIKEVRGFRRFLLRGLEKVKAEWDLICLTHNLLKLFRSGLLPNTL</sequence>
<name>X1JBF8_9ZZZZ</name>
<accession>X1JBF8</accession>
<organism evidence="3">
    <name type="scientific">marine sediment metagenome</name>
    <dbReference type="NCBI Taxonomy" id="412755"/>
    <lineage>
        <taxon>unclassified sequences</taxon>
        <taxon>metagenomes</taxon>
        <taxon>ecological metagenomes</taxon>
    </lineage>
</organism>
<dbReference type="PANTHER" id="PTHR33408">
    <property type="entry name" value="TRANSPOSASE"/>
    <property type="match status" value="1"/>
</dbReference>
<gene>
    <name evidence="3" type="ORF">S03H2_44238</name>
</gene>
<dbReference type="GO" id="GO:0003677">
    <property type="term" value="F:DNA binding"/>
    <property type="evidence" value="ECO:0007669"/>
    <property type="project" value="InterPro"/>
</dbReference>
<evidence type="ECO:0000313" key="3">
    <source>
        <dbReference type="EMBL" id="GAH75699.1"/>
    </source>
</evidence>
<feature type="compositionally biased region" description="Basic and acidic residues" evidence="1">
    <location>
        <begin position="1"/>
        <end position="30"/>
    </location>
</feature>
<evidence type="ECO:0000256" key="1">
    <source>
        <dbReference type="SAM" id="MobiDB-lite"/>
    </source>
</evidence>
<dbReference type="PANTHER" id="PTHR33408:SF2">
    <property type="entry name" value="TRANSPOSASE DDE DOMAIN-CONTAINING PROTEIN"/>
    <property type="match status" value="1"/>
</dbReference>
<feature type="region of interest" description="Disordered" evidence="1">
    <location>
        <begin position="1"/>
        <end position="31"/>
    </location>
</feature>
<dbReference type="GO" id="GO:0004803">
    <property type="term" value="F:transposase activity"/>
    <property type="evidence" value="ECO:0007669"/>
    <property type="project" value="InterPro"/>
</dbReference>
<proteinExistence type="predicted"/>
<dbReference type="GO" id="GO:0006313">
    <property type="term" value="P:DNA transposition"/>
    <property type="evidence" value="ECO:0007669"/>
    <property type="project" value="InterPro"/>
</dbReference>
<dbReference type="EMBL" id="BARU01027646">
    <property type="protein sequence ID" value="GAH75699.1"/>
    <property type="molecule type" value="Genomic_DNA"/>
</dbReference>
<comment type="caution">
    <text evidence="3">The sequence shown here is derived from an EMBL/GenBank/DDBJ whole genome shotgun (WGS) entry which is preliminary data.</text>
</comment>
<feature type="domain" description="Transposase IS4-like" evidence="2">
    <location>
        <begin position="31"/>
        <end position="195"/>
    </location>
</feature>